<proteinExistence type="predicted"/>
<evidence type="ECO:0000313" key="1">
    <source>
        <dbReference type="EMBL" id="GAH20547.1"/>
    </source>
</evidence>
<comment type="caution">
    <text evidence="1">The sequence shown here is derived from an EMBL/GenBank/DDBJ whole genome shotgun (WGS) entry which is preliminary data.</text>
</comment>
<dbReference type="EMBL" id="BARU01004445">
    <property type="protein sequence ID" value="GAH20547.1"/>
    <property type="molecule type" value="Genomic_DNA"/>
</dbReference>
<sequence length="85" mass="10006">MVAEKETKANNKITQDRILSLSEIADYLISKDICCKCGYKFRPGDINLYEDDSGYNILHYKTKQEIYFHCRSCHLNTYLKNIILH</sequence>
<protein>
    <submittedName>
        <fullName evidence="1">Uncharacterized protein</fullName>
    </submittedName>
</protein>
<reference evidence="1" key="1">
    <citation type="journal article" date="2014" name="Front. Microbiol.">
        <title>High frequency of phylogenetically diverse reductive dehalogenase-homologous genes in deep subseafloor sedimentary metagenomes.</title>
        <authorList>
            <person name="Kawai M."/>
            <person name="Futagami T."/>
            <person name="Toyoda A."/>
            <person name="Takaki Y."/>
            <person name="Nishi S."/>
            <person name="Hori S."/>
            <person name="Arai W."/>
            <person name="Tsubouchi T."/>
            <person name="Morono Y."/>
            <person name="Uchiyama I."/>
            <person name="Ito T."/>
            <person name="Fujiyama A."/>
            <person name="Inagaki F."/>
            <person name="Takami H."/>
        </authorList>
    </citation>
    <scope>NUCLEOTIDE SEQUENCE</scope>
    <source>
        <strain evidence="1">Expedition CK06-06</strain>
    </source>
</reference>
<accession>X1DK44</accession>
<name>X1DK44_9ZZZZ</name>
<organism evidence="1">
    <name type="scientific">marine sediment metagenome</name>
    <dbReference type="NCBI Taxonomy" id="412755"/>
    <lineage>
        <taxon>unclassified sequences</taxon>
        <taxon>metagenomes</taxon>
        <taxon>ecological metagenomes</taxon>
    </lineage>
</organism>
<dbReference type="AlphaFoldDB" id="X1DK44"/>
<gene>
    <name evidence="1" type="ORF">S03H2_08949</name>
</gene>